<dbReference type="AlphaFoldDB" id="A0A1G7ER27"/>
<dbReference type="CDD" id="cd11030">
    <property type="entry name" value="CYP105-like"/>
    <property type="match status" value="1"/>
</dbReference>
<dbReference type="InterPro" id="IPR001128">
    <property type="entry name" value="Cyt_P450"/>
</dbReference>
<gene>
    <name evidence="9" type="ORF">SAMN05444580_12611</name>
</gene>
<dbReference type="InterPro" id="IPR017972">
    <property type="entry name" value="Cyt_P450_CS"/>
</dbReference>
<evidence type="ECO:0000256" key="2">
    <source>
        <dbReference type="ARBA" id="ARBA00010617"/>
    </source>
</evidence>
<accession>A0A1G7ER27</accession>
<evidence type="ECO:0000313" key="10">
    <source>
        <dbReference type="Proteomes" id="UP000199417"/>
    </source>
</evidence>
<dbReference type="PANTHER" id="PTHR46696:SF1">
    <property type="entry name" value="CYTOCHROME P450 YJIB-RELATED"/>
    <property type="match status" value="1"/>
</dbReference>
<dbReference type="Gene3D" id="1.10.630.10">
    <property type="entry name" value="Cytochrome P450"/>
    <property type="match status" value="1"/>
</dbReference>
<dbReference type="PROSITE" id="PS00086">
    <property type="entry name" value="CYTOCHROME_P450"/>
    <property type="match status" value="1"/>
</dbReference>
<dbReference type="GO" id="GO:0020037">
    <property type="term" value="F:heme binding"/>
    <property type="evidence" value="ECO:0007669"/>
    <property type="project" value="InterPro"/>
</dbReference>
<evidence type="ECO:0000256" key="8">
    <source>
        <dbReference type="RuleBase" id="RU000461"/>
    </source>
</evidence>
<evidence type="ECO:0000256" key="6">
    <source>
        <dbReference type="ARBA" id="ARBA00023004"/>
    </source>
</evidence>
<keyword evidence="6 8" id="KW-0408">Iron</keyword>
<dbReference type="PRINTS" id="PR00385">
    <property type="entry name" value="P450"/>
</dbReference>
<evidence type="ECO:0000313" key="9">
    <source>
        <dbReference type="EMBL" id="SDE65886.1"/>
    </source>
</evidence>
<dbReference type="InterPro" id="IPR002397">
    <property type="entry name" value="Cyt_P450_B"/>
</dbReference>
<dbReference type="InterPro" id="IPR036396">
    <property type="entry name" value="Cyt_P450_sf"/>
</dbReference>
<reference evidence="9 10" key="1">
    <citation type="submission" date="2016-10" db="EMBL/GenBank/DDBJ databases">
        <authorList>
            <person name="de Groot N.N."/>
        </authorList>
    </citation>
    <scope>NUCLEOTIDE SEQUENCE [LARGE SCALE GENOMIC DNA]</scope>
    <source>
        <strain evidence="9 10">JCM 11308</strain>
    </source>
</reference>
<sequence length="400" mass="44392">MASPVPAPEFPMQRTCPFSAPTAYGDLRDTQPVAPVRLWDGRSAWLLTRYEDIRTVLRSSSLSAQTKRPNFPFLSESDQAAKMQDESLQRLDGADHSRRRRLLIPFFTVNRVEALRPTVKTLVRGLLENLVAQTPPVDFFHEFSLVVPSTVACELLGVPYQDHEFFQVQSAVRISRTASPAEVTEATDKLLEYLGELIDLRTADPRDDVMSFLAEHVASGALTREEAVMDANLLLLGGHETTANVITLGTLALLENPEQLARITSGEVSVTNAIEELLRFTSVTHSNAMRLTVEDIEIAGHTIPTGEGLIAAVSAANRDESVFPDPDRLDVGRREARQHMTFGYGVHQCLGQALARMELEVVLETVFDVIPTLRSAKPISELRFKDDSAFYGLHEFPVAW</sequence>
<dbReference type="EMBL" id="FNAB01000026">
    <property type="protein sequence ID" value="SDE65886.1"/>
    <property type="molecule type" value="Genomic_DNA"/>
</dbReference>
<keyword evidence="4 8" id="KW-0479">Metal-binding</keyword>
<protein>
    <submittedName>
        <fullName evidence="9">Cytochrome P450</fullName>
    </submittedName>
</protein>
<organism evidence="9 10">
    <name type="scientific">Rhodococcus tukisamuensis</name>
    <dbReference type="NCBI Taxonomy" id="168276"/>
    <lineage>
        <taxon>Bacteria</taxon>
        <taxon>Bacillati</taxon>
        <taxon>Actinomycetota</taxon>
        <taxon>Actinomycetes</taxon>
        <taxon>Mycobacteriales</taxon>
        <taxon>Nocardiaceae</taxon>
        <taxon>Rhodococcus</taxon>
    </lineage>
</organism>
<keyword evidence="7 8" id="KW-0503">Monooxygenase</keyword>
<dbReference type="FunFam" id="1.10.630.10:FF:000018">
    <property type="entry name" value="Cytochrome P450 monooxygenase"/>
    <property type="match status" value="1"/>
</dbReference>
<dbReference type="GO" id="GO:0005506">
    <property type="term" value="F:iron ion binding"/>
    <property type="evidence" value="ECO:0007669"/>
    <property type="project" value="InterPro"/>
</dbReference>
<dbReference type="STRING" id="168276.SAMN05444580_12611"/>
<evidence type="ECO:0000256" key="4">
    <source>
        <dbReference type="ARBA" id="ARBA00022723"/>
    </source>
</evidence>
<proteinExistence type="inferred from homology"/>
<evidence type="ECO:0000256" key="7">
    <source>
        <dbReference type="ARBA" id="ARBA00023033"/>
    </source>
</evidence>
<comment type="similarity">
    <text evidence="2 8">Belongs to the cytochrome P450 family.</text>
</comment>
<keyword evidence="5 8" id="KW-0560">Oxidoreductase</keyword>
<evidence type="ECO:0000256" key="3">
    <source>
        <dbReference type="ARBA" id="ARBA00022617"/>
    </source>
</evidence>
<keyword evidence="3 8" id="KW-0349">Heme</keyword>
<comment type="cofactor">
    <cofactor evidence="1">
        <name>heme</name>
        <dbReference type="ChEBI" id="CHEBI:30413"/>
    </cofactor>
</comment>
<dbReference type="SUPFAM" id="SSF48264">
    <property type="entry name" value="Cytochrome P450"/>
    <property type="match status" value="1"/>
</dbReference>
<dbReference type="GO" id="GO:0004497">
    <property type="term" value="F:monooxygenase activity"/>
    <property type="evidence" value="ECO:0007669"/>
    <property type="project" value="UniProtKB-KW"/>
</dbReference>
<dbReference type="PRINTS" id="PR00359">
    <property type="entry name" value="BP450"/>
</dbReference>
<dbReference type="Proteomes" id="UP000199417">
    <property type="component" value="Unassembled WGS sequence"/>
</dbReference>
<evidence type="ECO:0000256" key="5">
    <source>
        <dbReference type="ARBA" id="ARBA00023002"/>
    </source>
</evidence>
<keyword evidence="10" id="KW-1185">Reference proteome</keyword>
<dbReference type="Pfam" id="PF00067">
    <property type="entry name" value="p450"/>
    <property type="match status" value="1"/>
</dbReference>
<name>A0A1G7ER27_9NOCA</name>
<dbReference type="PANTHER" id="PTHR46696">
    <property type="entry name" value="P450, PUTATIVE (EUROFUNG)-RELATED"/>
    <property type="match status" value="1"/>
</dbReference>
<evidence type="ECO:0000256" key="1">
    <source>
        <dbReference type="ARBA" id="ARBA00001971"/>
    </source>
</evidence>
<dbReference type="GO" id="GO:0016705">
    <property type="term" value="F:oxidoreductase activity, acting on paired donors, with incorporation or reduction of molecular oxygen"/>
    <property type="evidence" value="ECO:0007669"/>
    <property type="project" value="InterPro"/>
</dbReference>